<evidence type="ECO:0000313" key="1">
    <source>
        <dbReference type="EMBL" id="KAL2722074.1"/>
    </source>
</evidence>
<organism evidence="1 2">
    <name type="scientific">Vespula maculifrons</name>
    <name type="common">Eastern yellow jacket</name>
    <name type="synonym">Wasp</name>
    <dbReference type="NCBI Taxonomy" id="7453"/>
    <lineage>
        <taxon>Eukaryota</taxon>
        <taxon>Metazoa</taxon>
        <taxon>Ecdysozoa</taxon>
        <taxon>Arthropoda</taxon>
        <taxon>Hexapoda</taxon>
        <taxon>Insecta</taxon>
        <taxon>Pterygota</taxon>
        <taxon>Neoptera</taxon>
        <taxon>Endopterygota</taxon>
        <taxon>Hymenoptera</taxon>
        <taxon>Apocrita</taxon>
        <taxon>Aculeata</taxon>
        <taxon>Vespoidea</taxon>
        <taxon>Vespidae</taxon>
        <taxon>Vespinae</taxon>
        <taxon>Vespula</taxon>
    </lineage>
</organism>
<dbReference type="AlphaFoldDB" id="A0ABD2AN81"/>
<keyword evidence="2" id="KW-1185">Reference proteome</keyword>
<evidence type="ECO:0000313" key="2">
    <source>
        <dbReference type="Proteomes" id="UP001607303"/>
    </source>
</evidence>
<protein>
    <submittedName>
        <fullName evidence="1">Uncharacterized protein</fullName>
    </submittedName>
</protein>
<comment type="caution">
    <text evidence="1">The sequence shown here is derived from an EMBL/GenBank/DDBJ whole genome shotgun (WGS) entry which is preliminary data.</text>
</comment>
<name>A0ABD2AN81_VESMC</name>
<dbReference type="EMBL" id="JAYRBN010000116">
    <property type="protein sequence ID" value="KAL2722074.1"/>
    <property type="molecule type" value="Genomic_DNA"/>
</dbReference>
<reference evidence="1 2" key="1">
    <citation type="journal article" date="2024" name="Ann. Entomol. Soc. Am.">
        <title>Genomic analyses of the southern and eastern yellowjacket wasps (Hymenoptera: Vespidae) reveal evolutionary signatures of social life.</title>
        <authorList>
            <person name="Catto M.A."/>
            <person name="Caine P.B."/>
            <person name="Orr S.E."/>
            <person name="Hunt B.G."/>
            <person name="Goodisman M.A.D."/>
        </authorList>
    </citation>
    <scope>NUCLEOTIDE SEQUENCE [LARGE SCALE GENOMIC DNA]</scope>
    <source>
        <strain evidence="1">232</strain>
        <tissue evidence="1">Head and thorax</tissue>
    </source>
</reference>
<sequence>MIKLFYVFANVSSATDEPRAIAISLSVLHKSRNHVSLFSVPLDLTLGIRASSRILIALRVKDRCTLKGVNISIRPWIDAKLKREPTNEIQLPLEMIVEELLVMEEKYDCNIEQLAVRLKRPKLRYNPQIGQSRSARVAAANDVASFIECFRTY</sequence>
<proteinExistence type="predicted"/>
<gene>
    <name evidence="1" type="ORF">V1477_020894</name>
</gene>
<dbReference type="Proteomes" id="UP001607303">
    <property type="component" value="Unassembled WGS sequence"/>
</dbReference>
<accession>A0ABD2AN81</accession>